<dbReference type="Proteomes" id="UP001059252">
    <property type="component" value="Chromosome"/>
</dbReference>
<comment type="similarity">
    <text evidence="3">Belongs to the DapA family.</text>
</comment>
<dbReference type="InterPro" id="IPR013785">
    <property type="entry name" value="Aldolase_TIM"/>
</dbReference>
<evidence type="ECO:0000313" key="4">
    <source>
        <dbReference type="EMBL" id="UVD81876.1"/>
    </source>
</evidence>
<dbReference type="GO" id="GO:0008747">
    <property type="term" value="F:N-acetylneuraminate lyase activity"/>
    <property type="evidence" value="ECO:0007669"/>
    <property type="project" value="UniProtKB-EC"/>
</dbReference>
<organism evidence="4 5">
    <name type="scientific">Mycoplasma iguanae</name>
    <dbReference type="NCBI Taxonomy" id="292461"/>
    <lineage>
        <taxon>Bacteria</taxon>
        <taxon>Bacillati</taxon>
        <taxon>Mycoplasmatota</taxon>
        <taxon>Mollicutes</taxon>
        <taxon>Mycoplasmataceae</taxon>
        <taxon>Mycoplasma</taxon>
    </lineage>
</organism>
<dbReference type="PROSITE" id="PS00665">
    <property type="entry name" value="DHDPS_1"/>
    <property type="match status" value="1"/>
</dbReference>
<dbReference type="Pfam" id="PF00701">
    <property type="entry name" value="DHDPS"/>
    <property type="match status" value="1"/>
</dbReference>
<dbReference type="EC" id="4.1.3.3" evidence="4"/>
<evidence type="ECO:0000313" key="5">
    <source>
        <dbReference type="Proteomes" id="UP001059252"/>
    </source>
</evidence>
<evidence type="ECO:0000256" key="2">
    <source>
        <dbReference type="ARBA" id="ARBA00023270"/>
    </source>
</evidence>
<dbReference type="EMBL" id="CP102734">
    <property type="protein sequence ID" value="UVD81876.1"/>
    <property type="molecule type" value="Genomic_DNA"/>
</dbReference>
<proteinExistence type="inferred from homology"/>
<reference evidence="4" key="1">
    <citation type="submission" date="2022-08" db="EMBL/GenBank/DDBJ databases">
        <title>Complete genome of Mycoplasma iguanae type strain 2327.</title>
        <authorList>
            <person name="Spergser J."/>
        </authorList>
    </citation>
    <scope>NUCLEOTIDE SEQUENCE</scope>
    <source>
        <strain evidence="4">2327</strain>
    </source>
</reference>
<dbReference type="SMART" id="SM01130">
    <property type="entry name" value="DHDPS"/>
    <property type="match status" value="1"/>
</dbReference>
<dbReference type="PRINTS" id="PR00146">
    <property type="entry name" value="DHPICSNTHASE"/>
</dbReference>
<gene>
    <name evidence="4" type="ORF">NV226_01040</name>
</gene>
<sequence length="293" mass="33524">MKKYQGLFSALITPFDENGKVKEQALRDIIKYLIEYQKIDGLYVTGSTGEFLLLSVEERKRIFEIVAQEAKEKITLIAQIGILNLNDVVEMGQYAQKLGFDAISAITPYYYSFSFEEVKSYYQYIAQRVDLPMFIYYLPQLAGGKMGIQQFGELLNIKNVLGCKFGATDVFLFERLISAYPEKIWMWAWDESLVTGLMLGATGFIGSTYNANAKGARRMIEAFDKHDIVTLRKEIKDYNDYIEALISTGLMQTLKAIMRLHGINAGFNKKPFKLIPEEELELVAKELIKKFNL</sequence>
<dbReference type="PIRSF" id="PIRSF001365">
    <property type="entry name" value="DHDPS"/>
    <property type="match status" value="1"/>
</dbReference>
<protein>
    <submittedName>
        <fullName evidence="4">N-acetylneuraminate lyase</fullName>
        <ecNumber evidence="4">4.1.3.3</ecNumber>
    </submittedName>
</protein>
<dbReference type="PANTHER" id="PTHR42849:SF1">
    <property type="entry name" value="N-ACETYLNEURAMINATE LYASE"/>
    <property type="match status" value="1"/>
</dbReference>
<keyword evidence="5" id="KW-1185">Reference proteome</keyword>
<dbReference type="Gene3D" id="3.20.20.70">
    <property type="entry name" value="Aldolase class I"/>
    <property type="match status" value="1"/>
</dbReference>
<keyword evidence="2" id="KW-0704">Schiff base</keyword>
<dbReference type="InterPro" id="IPR020624">
    <property type="entry name" value="Schiff_base-form_aldolases_CS"/>
</dbReference>
<dbReference type="RefSeq" id="WP_258211050.1">
    <property type="nucleotide sequence ID" value="NZ_CP102734.1"/>
</dbReference>
<evidence type="ECO:0000256" key="1">
    <source>
        <dbReference type="ARBA" id="ARBA00023239"/>
    </source>
</evidence>
<dbReference type="NCBIfam" id="NF003164">
    <property type="entry name" value="PRK04147.1"/>
    <property type="match status" value="1"/>
</dbReference>
<dbReference type="PANTHER" id="PTHR42849">
    <property type="entry name" value="N-ACETYLNEURAMINATE LYASE"/>
    <property type="match status" value="1"/>
</dbReference>
<dbReference type="SUPFAM" id="SSF51569">
    <property type="entry name" value="Aldolase"/>
    <property type="match status" value="1"/>
</dbReference>
<dbReference type="InterPro" id="IPR002220">
    <property type="entry name" value="DapA-like"/>
</dbReference>
<evidence type="ECO:0000256" key="3">
    <source>
        <dbReference type="PIRNR" id="PIRNR001365"/>
    </source>
</evidence>
<accession>A0ABY5R8P0</accession>
<keyword evidence="1 3" id="KW-0456">Lyase</keyword>
<name>A0ABY5R8P0_9MOLU</name>